<proteinExistence type="predicted"/>
<organism evidence="5 6">
    <name type="scientific">Flavobacterium turcicum</name>
    <dbReference type="NCBI Taxonomy" id="2764718"/>
    <lineage>
        <taxon>Bacteria</taxon>
        <taxon>Pseudomonadati</taxon>
        <taxon>Bacteroidota</taxon>
        <taxon>Flavobacteriia</taxon>
        <taxon>Flavobacteriales</taxon>
        <taxon>Flavobacteriaceae</taxon>
        <taxon>Flavobacterium</taxon>
    </lineage>
</organism>
<feature type="transmembrane region" description="Helical" evidence="4">
    <location>
        <begin position="165"/>
        <end position="183"/>
    </location>
</feature>
<dbReference type="PANTHER" id="PTHR44227:SF3">
    <property type="entry name" value="PROTEIN O-MANNOSYL-TRANSFERASE TMTC4"/>
    <property type="match status" value="1"/>
</dbReference>
<feature type="transmembrane region" description="Helical" evidence="4">
    <location>
        <begin position="195"/>
        <end position="214"/>
    </location>
</feature>
<evidence type="ECO:0000313" key="5">
    <source>
        <dbReference type="EMBL" id="MBC5861869.1"/>
    </source>
</evidence>
<dbReference type="Gene3D" id="1.25.40.10">
    <property type="entry name" value="Tetratricopeptide repeat domain"/>
    <property type="match status" value="1"/>
</dbReference>
<feature type="transmembrane region" description="Helical" evidence="4">
    <location>
        <begin position="108"/>
        <end position="128"/>
    </location>
</feature>
<evidence type="ECO:0000256" key="2">
    <source>
        <dbReference type="ARBA" id="ARBA00022803"/>
    </source>
</evidence>
<name>A0ABR7JBK3_9FLAO</name>
<feature type="transmembrane region" description="Helical" evidence="4">
    <location>
        <begin position="134"/>
        <end position="153"/>
    </location>
</feature>
<accession>A0ABR7JBK3</accession>
<keyword evidence="1" id="KW-0677">Repeat</keyword>
<sequence length="517" mass="59268">MLLPLVLFLGIRNAVLHQPNKGEIAEELMNDPFLVLDPESKYEPLIEGSSIKKLVEPNANTFTQMPYSNKLATNFYTYAVYLKLLVAPYPLTTDYYPRHIEIKSFSDISVLFSLLLHLFLFIWALFHIHKRNSIAFGILYYFITFSIVSNLFFPIGTNMAERFMFMPSLGFCLIVVYLAYQLGSKWSKPNEINGFSAIYKIAVVVVLLFTSLTINRNFDWKDNFTLFSKDVLVSKNSGKIHTDLAGEMINKAITMQSVKEKEIEDWTLEEKLEALKENQYERMELVKSAIPLLQKSLEVHPMSNAAWLQMANGQHFLGQIEDNEPKVNLTYLHTALAAYDQAYYYRGRGMDSTIVKYKAICLMDIGKLIGQKLGDIPSAIVSLEKAKALSPKNAEIYLLLGTAYSMINEYEKTIENCLKSVSLRSNDRDTKQNLAVAYQQYAFANATKRNLLPLAEKILLDVYKEEKKLDDNDVTKKDAMIRTLDLIYKNYTIQGKLDKANEYKKEVLYLNPNAYLN</sequence>
<dbReference type="InterPro" id="IPR011990">
    <property type="entry name" value="TPR-like_helical_dom_sf"/>
</dbReference>
<dbReference type="PROSITE" id="PS50005">
    <property type="entry name" value="TPR"/>
    <property type="match status" value="1"/>
</dbReference>
<reference evidence="5 6" key="1">
    <citation type="submission" date="2020-08" db="EMBL/GenBank/DDBJ databases">
        <title>Description of novel Flavobacterium F-400 isolate.</title>
        <authorList>
            <person name="Saticioglu I."/>
            <person name="Duman M."/>
            <person name="Altun S."/>
        </authorList>
    </citation>
    <scope>NUCLEOTIDE SEQUENCE [LARGE SCALE GENOMIC DNA]</scope>
    <source>
        <strain evidence="5 6">F-400</strain>
    </source>
</reference>
<keyword evidence="4" id="KW-0812">Transmembrane</keyword>
<feature type="repeat" description="TPR" evidence="3">
    <location>
        <begin position="394"/>
        <end position="427"/>
    </location>
</feature>
<evidence type="ECO:0008006" key="7">
    <source>
        <dbReference type="Google" id="ProtNLM"/>
    </source>
</evidence>
<dbReference type="InterPro" id="IPR052346">
    <property type="entry name" value="O-mannosyl-transferase_TMTC"/>
</dbReference>
<gene>
    <name evidence="5" type="ORF">H8R26_00405</name>
</gene>
<keyword evidence="6" id="KW-1185">Reference proteome</keyword>
<dbReference type="Proteomes" id="UP000621670">
    <property type="component" value="Unassembled WGS sequence"/>
</dbReference>
<dbReference type="SUPFAM" id="SSF48452">
    <property type="entry name" value="TPR-like"/>
    <property type="match status" value="1"/>
</dbReference>
<evidence type="ECO:0000256" key="1">
    <source>
        <dbReference type="ARBA" id="ARBA00022737"/>
    </source>
</evidence>
<dbReference type="EMBL" id="JACRUM010000001">
    <property type="protein sequence ID" value="MBC5861869.1"/>
    <property type="molecule type" value="Genomic_DNA"/>
</dbReference>
<evidence type="ECO:0000313" key="6">
    <source>
        <dbReference type="Proteomes" id="UP000621670"/>
    </source>
</evidence>
<evidence type="ECO:0000256" key="4">
    <source>
        <dbReference type="SAM" id="Phobius"/>
    </source>
</evidence>
<protein>
    <recommendedName>
        <fullName evidence="7">Dolichyl-phosphate-mannose--protein mannosyltransferase</fullName>
    </recommendedName>
</protein>
<keyword evidence="4" id="KW-1133">Transmembrane helix</keyword>
<feature type="transmembrane region" description="Helical" evidence="4">
    <location>
        <begin position="75"/>
        <end position="96"/>
    </location>
</feature>
<evidence type="ECO:0000256" key="3">
    <source>
        <dbReference type="PROSITE-ProRule" id="PRU00339"/>
    </source>
</evidence>
<dbReference type="PANTHER" id="PTHR44227">
    <property type="match status" value="1"/>
</dbReference>
<comment type="caution">
    <text evidence="5">The sequence shown here is derived from an EMBL/GenBank/DDBJ whole genome shotgun (WGS) entry which is preliminary data.</text>
</comment>
<keyword evidence="2 3" id="KW-0802">TPR repeat</keyword>
<dbReference type="SMART" id="SM00028">
    <property type="entry name" value="TPR"/>
    <property type="match status" value="2"/>
</dbReference>
<dbReference type="InterPro" id="IPR019734">
    <property type="entry name" value="TPR_rpt"/>
</dbReference>
<keyword evidence="4" id="KW-0472">Membrane</keyword>